<sequence>MSELNPDLTPSTPADHFDLGEALPEVLEEIIEGDEELAEMSNDDVQALRARVLEGLRMGAGVSTEELVEEAEELVREAEAEEEALHEGDLPTGRFLDRELSWLAFNERVLDQAEDQELPILERAWFLAIFASNLDEFYMVRVAGLMRRIATGMATTKASGLAPRQVLEGITIRTKELQERHARVFRDDVQPKLAEVGIVIQHWSDLNDKEKDRLSKFYRKQIFPVLTPLAVDPAHPFPYISGLSLNLAVLVRNPKNDKELFARVKVPPLLPRFIAVDSDGRPYRPEDVPVDEYGKTAYIPLEEVIGAHLDSLFPGMEVVEYSTFRVTRNEDLEVEEDDAENLLKALEKELLRRRFGQAVRLEVEEDISKRVLQLLVRELGVRDADVLALPAPLDLTGLNVIHDLDRPHLKYKKFVPVTPKGITDIESSSMPDIFAAIRRKEILVQHPYDSFATSVQHFIRQAAEDPKVLAIKQTLYRTSGDSPIVDALIKAANLGKQVLAVVEIKARFDEENNIEWARKLEQAGVHVVYGIVGLKTHCKLSLVVRQESDGLRRYCHVGTGNYNPKTARGYEDLGLFTCDRDVGQDLTRLFNQLSGYAPKAKFHRLLVAPTGIRKGLIEQIDREIEHHEEGKPAWIRLKCNSIVDERIIDALYRASQAGVPVDIQVRGICCLRAGIPGLSENIRVRSILGRFLEHSRIYAFCNDDDPQVWIGSADLMHRNLDRRVEALIRIEDKDQKEFLIELVRRATSDEVQSWHMKADGWERVVTDSEGERLPHIQDQLMVRARENVADRG</sequence>
<dbReference type="NCBIfam" id="NF003922">
    <property type="entry name" value="PRK05443.2-3"/>
    <property type="match status" value="1"/>
</dbReference>
<name>A0ABT9NGP6_9ACTO</name>
<protein>
    <recommendedName>
        <fullName evidence="6 7">Polyphosphate kinase</fullName>
        <ecNumber evidence="6 7">2.7.4.1</ecNumber>
    </recommendedName>
    <alternativeName>
        <fullName evidence="6">ATP-polyphosphate phosphotransferase</fullName>
    </alternativeName>
    <alternativeName>
        <fullName evidence="6">Polyphosphoric acid kinase</fullName>
    </alternativeName>
</protein>
<dbReference type="PIRSF" id="PIRSF015589">
    <property type="entry name" value="PP_kinase"/>
    <property type="match status" value="1"/>
</dbReference>
<feature type="binding site" evidence="6">
    <location>
        <position position="477"/>
    </location>
    <ligand>
        <name>Mg(2+)</name>
        <dbReference type="ChEBI" id="CHEBI:18420"/>
    </ligand>
</feature>
<dbReference type="InterPro" id="IPR024953">
    <property type="entry name" value="PP_kinase_middle"/>
</dbReference>
<dbReference type="Gene3D" id="3.30.870.10">
    <property type="entry name" value="Endonuclease Chain A"/>
    <property type="match status" value="2"/>
</dbReference>
<dbReference type="NCBIfam" id="NF003921">
    <property type="entry name" value="PRK05443.2-2"/>
    <property type="match status" value="1"/>
</dbReference>
<dbReference type="CDD" id="cd09168">
    <property type="entry name" value="PLDc_PaPPK1_C2_like"/>
    <property type="match status" value="1"/>
</dbReference>
<comment type="catalytic activity">
    <reaction evidence="6 7">
        <text>[phosphate](n) + ATP = [phosphate](n+1) + ADP</text>
        <dbReference type="Rhea" id="RHEA:19573"/>
        <dbReference type="Rhea" id="RHEA-COMP:9859"/>
        <dbReference type="Rhea" id="RHEA-COMP:14280"/>
        <dbReference type="ChEBI" id="CHEBI:16838"/>
        <dbReference type="ChEBI" id="CHEBI:30616"/>
        <dbReference type="ChEBI" id="CHEBI:456216"/>
        <dbReference type="EC" id="2.7.4.1"/>
    </reaction>
</comment>
<feature type="domain" description="Polyphosphate kinase C-terminal" evidence="12">
    <location>
        <begin position="432"/>
        <end position="597"/>
    </location>
</feature>
<dbReference type="SUPFAM" id="SSF56024">
    <property type="entry name" value="Phospholipase D/nuclease"/>
    <property type="match status" value="2"/>
</dbReference>
<dbReference type="Gene3D" id="3.30.1840.10">
    <property type="entry name" value="Polyphosphate kinase middle domain"/>
    <property type="match status" value="1"/>
</dbReference>
<evidence type="ECO:0000256" key="6">
    <source>
        <dbReference type="HAMAP-Rule" id="MF_00347"/>
    </source>
</evidence>
<comment type="caution">
    <text evidence="13">The sequence shown here is derived from an EMBL/GenBank/DDBJ whole genome shotgun (WGS) entry which is preliminary data.</text>
</comment>
<dbReference type="InterPro" id="IPR025200">
    <property type="entry name" value="PPK_C_dom2"/>
</dbReference>
<evidence type="ECO:0000256" key="4">
    <source>
        <dbReference type="ARBA" id="ARBA00022777"/>
    </source>
</evidence>
<dbReference type="InterPro" id="IPR025198">
    <property type="entry name" value="PPK_N_dom"/>
</dbReference>
<feature type="binding site" evidence="6">
    <location>
        <position position="570"/>
    </location>
    <ligand>
        <name>ATP</name>
        <dbReference type="ChEBI" id="CHEBI:30616"/>
    </ligand>
</feature>
<keyword evidence="5 6" id="KW-0067">ATP-binding</keyword>
<gene>
    <name evidence="6" type="primary">ppk</name>
    <name evidence="13" type="ORF">J2S70_001167</name>
</gene>
<feature type="active site" description="Phosphohistidine intermediate" evidence="6">
    <location>
        <position position="537"/>
    </location>
</feature>
<keyword evidence="2 6" id="KW-0808">Transferase</keyword>
<evidence type="ECO:0000256" key="7">
    <source>
        <dbReference type="RuleBase" id="RU003800"/>
    </source>
</evidence>
<dbReference type="EC" id="2.7.4.1" evidence="6 7"/>
<keyword evidence="6" id="KW-0460">Magnesium</keyword>
<evidence type="ECO:0000313" key="13">
    <source>
        <dbReference type="EMBL" id="MDP9806585.1"/>
    </source>
</evidence>
<evidence type="ECO:0000256" key="5">
    <source>
        <dbReference type="ARBA" id="ARBA00022840"/>
    </source>
</evidence>
<evidence type="ECO:0000256" key="1">
    <source>
        <dbReference type="ARBA" id="ARBA00022553"/>
    </source>
</evidence>
<dbReference type="Gene3D" id="1.20.58.310">
    <property type="entry name" value="Polyphosphate kinase N-terminal domain"/>
    <property type="match status" value="1"/>
</dbReference>
<feature type="coiled-coil region" evidence="8">
    <location>
        <begin position="61"/>
        <end position="88"/>
    </location>
</feature>
<feature type="domain" description="Polyphosphate kinase middle" evidence="9">
    <location>
        <begin position="210"/>
        <end position="398"/>
    </location>
</feature>
<keyword evidence="8" id="KW-0175">Coiled coil</keyword>
<dbReference type="NCBIfam" id="NF003917">
    <property type="entry name" value="PRK05443.1-1"/>
    <property type="match status" value="1"/>
</dbReference>
<evidence type="ECO:0000256" key="8">
    <source>
        <dbReference type="SAM" id="Coils"/>
    </source>
</evidence>
<keyword evidence="6" id="KW-0479">Metal-binding</keyword>
<evidence type="ECO:0000256" key="2">
    <source>
        <dbReference type="ARBA" id="ARBA00022679"/>
    </source>
</evidence>
<evidence type="ECO:0000259" key="9">
    <source>
        <dbReference type="Pfam" id="PF02503"/>
    </source>
</evidence>
<accession>A0ABT9NGP6</accession>
<proteinExistence type="inferred from homology"/>
<comment type="cofactor">
    <cofactor evidence="6">
        <name>Mg(2+)</name>
        <dbReference type="ChEBI" id="CHEBI:18420"/>
    </cofactor>
</comment>
<dbReference type="CDD" id="cd09165">
    <property type="entry name" value="PLDc_PaPPK1_C1_like"/>
    <property type="match status" value="1"/>
</dbReference>
<dbReference type="SUPFAM" id="SSF143724">
    <property type="entry name" value="PHP14-like"/>
    <property type="match status" value="1"/>
</dbReference>
<feature type="domain" description="Polyphosphate kinase C-terminal" evidence="11">
    <location>
        <begin position="605"/>
        <end position="766"/>
    </location>
</feature>
<dbReference type="PANTHER" id="PTHR30218:SF0">
    <property type="entry name" value="POLYPHOSPHATE KINASE"/>
    <property type="match status" value="1"/>
</dbReference>
<evidence type="ECO:0000259" key="11">
    <source>
        <dbReference type="Pfam" id="PF13090"/>
    </source>
</evidence>
<evidence type="ECO:0000259" key="12">
    <source>
        <dbReference type="Pfam" id="PF17941"/>
    </source>
</evidence>
<feature type="domain" description="Polyphosphate kinase N-terminal" evidence="10">
    <location>
        <begin position="95"/>
        <end position="200"/>
    </location>
</feature>
<comment type="function">
    <text evidence="6 7">Catalyzes the reversible transfer of the terminal phosphate of ATP to form a long-chain polyphosphate (polyP).</text>
</comment>
<dbReference type="Pfam" id="PF13090">
    <property type="entry name" value="PP_kinase_C"/>
    <property type="match status" value="1"/>
</dbReference>
<reference evidence="13 14" key="1">
    <citation type="submission" date="2023-07" db="EMBL/GenBank/DDBJ databases">
        <title>Sequencing the genomes of 1000 actinobacteria strains.</title>
        <authorList>
            <person name="Klenk H.-P."/>
        </authorList>
    </citation>
    <scope>NUCLEOTIDE SEQUENCE [LARGE SCALE GENOMIC DNA]</scope>
    <source>
        <strain evidence="13 14">DSM 17163</strain>
    </source>
</reference>
<evidence type="ECO:0000256" key="3">
    <source>
        <dbReference type="ARBA" id="ARBA00022741"/>
    </source>
</evidence>
<keyword evidence="4 6" id="KW-0418">Kinase</keyword>
<dbReference type="InterPro" id="IPR036832">
    <property type="entry name" value="PPK_N_dom_sf"/>
</dbReference>
<feature type="binding site" evidence="6">
    <location>
        <position position="666"/>
    </location>
    <ligand>
        <name>ATP</name>
        <dbReference type="ChEBI" id="CHEBI:30616"/>
    </ligand>
</feature>
<dbReference type="HAMAP" id="MF_00347">
    <property type="entry name" value="Polyphosphate_kinase"/>
    <property type="match status" value="1"/>
</dbReference>
<comment type="PTM">
    <text evidence="6 7">An intermediate of this reaction is the autophosphorylated ppk in which a phosphate is covalently linked to a histidine residue through a N-P bond.</text>
</comment>
<dbReference type="PANTHER" id="PTHR30218">
    <property type="entry name" value="POLYPHOSPHATE KINASE"/>
    <property type="match status" value="1"/>
</dbReference>
<dbReference type="GO" id="GO:0008976">
    <property type="term" value="F:polyphosphate kinase activity"/>
    <property type="evidence" value="ECO:0007669"/>
    <property type="project" value="UniProtKB-EC"/>
</dbReference>
<dbReference type="SUPFAM" id="SSF140356">
    <property type="entry name" value="PPK N-terminal domain-like"/>
    <property type="match status" value="1"/>
</dbReference>
<dbReference type="Proteomes" id="UP001243212">
    <property type="component" value="Unassembled WGS sequence"/>
</dbReference>
<feature type="binding site" evidence="6">
    <location>
        <position position="694"/>
    </location>
    <ligand>
        <name>ATP</name>
        <dbReference type="ChEBI" id="CHEBI:30616"/>
    </ligand>
</feature>
<keyword evidence="1 6" id="KW-0597">Phosphoprotein</keyword>
<keyword evidence="14" id="KW-1185">Reference proteome</keyword>
<feature type="binding site" evidence="6">
    <location>
        <position position="133"/>
    </location>
    <ligand>
        <name>ATP</name>
        <dbReference type="ChEBI" id="CHEBI:30616"/>
    </ligand>
</feature>
<dbReference type="Pfam" id="PF02503">
    <property type="entry name" value="PP_kinase"/>
    <property type="match status" value="1"/>
</dbReference>
<dbReference type="Pfam" id="PF17941">
    <property type="entry name" value="PP_kinase_C_1"/>
    <property type="match status" value="1"/>
</dbReference>
<evidence type="ECO:0000259" key="10">
    <source>
        <dbReference type="Pfam" id="PF13089"/>
    </source>
</evidence>
<dbReference type="EMBL" id="JAUSQX010000001">
    <property type="protein sequence ID" value="MDP9806585.1"/>
    <property type="molecule type" value="Genomic_DNA"/>
</dbReference>
<keyword evidence="3 6" id="KW-0547">Nucleotide-binding</keyword>
<dbReference type="RefSeq" id="WP_307682799.1">
    <property type="nucleotide sequence ID" value="NZ_JAUSQX010000001.1"/>
</dbReference>
<evidence type="ECO:0000313" key="14">
    <source>
        <dbReference type="Proteomes" id="UP001243212"/>
    </source>
</evidence>
<dbReference type="InterPro" id="IPR036830">
    <property type="entry name" value="PP_kinase_middle_dom_sf"/>
</dbReference>
<dbReference type="InterPro" id="IPR041108">
    <property type="entry name" value="PP_kinase_C_1"/>
</dbReference>
<comment type="similarity">
    <text evidence="6 7">Belongs to the polyphosphate kinase 1 (PPK1) family.</text>
</comment>
<dbReference type="NCBIfam" id="NF003918">
    <property type="entry name" value="PRK05443.1-2"/>
    <property type="match status" value="1"/>
</dbReference>
<feature type="binding site" evidence="6">
    <location>
        <position position="507"/>
    </location>
    <ligand>
        <name>Mg(2+)</name>
        <dbReference type="ChEBI" id="CHEBI:18420"/>
    </ligand>
</feature>
<dbReference type="InterPro" id="IPR003414">
    <property type="entry name" value="PP_kinase"/>
</dbReference>
<dbReference type="Pfam" id="PF13089">
    <property type="entry name" value="PP_kinase_N"/>
    <property type="match status" value="1"/>
</dbReference>
<organism evidence="13 14">
    <name type="scientific">Trueperella bonasi</name>
    <dbReference type="NCBI Taxonomy" id="312286"/>
    <lineage>
        <taxon>Bacteria</taxon>
        <taxon>Bacillati</taxon>
        <taxon>Actinomycetota</taxon>
        <taxon>Actinomycetes</taxon>
        <taxon>Actinomycetales</taxon>
        <taxon>Actinomycetaceae</taxon>
        <taxon>Trueperella</taxon>
    </lineage>
</organism>
<dbReference type="NCBIfam" id="TIGR03705">
    <property type="entry name" value="poly_P_kin"/>
    <property type="match status" value="1"/>
</dbReference>